<dbReference type="PROSITE" id="PS51257">
    <property type="entry name" value="PROKAR_LIPOPROTEIN"/>
    <property type="match status" value="1"/>
</dbReference>
<evidence type="ECO:0000313" key="3">
    <source>
        <dbReference type="Proteomes" id="UP000533905"/>
    </source>
</evidence>
<name>A0A7Y2NYP2_9BURK</name>
<protein>
    <recommendedName>
        <fullName evidence="4">Secreted protein</fullName>
    </recommendedName>
</protein>
<proteinExistence type="predicted"/>
<evidence type="ECO:0008006" key="4">
    <source>
        <dbReference type="Google" id="ProtNLM"/>
    </source>
</evidence>
<feature type="chain" id="PRO_5031174173" description="Secreted protein" evidence="1">
    <location>
        <begin position="21"/>
        <end position="109"/>
    </location>
</feature>
<feature type="signal peptide" evidence="1">
    <location>
        <begin position="1"/>
        <end position="20"/>
    </location>
</feature>
<dbReference type="RefSeq" id="WP_171081365.1">
    <property type="nucleotide sequence ID" value="NZ_JABAIV010000001.1"/>
</dbReference>
<dbReference type="EMBL" id="JABAIV010000001">
    <property type="protein sequence ID" value="NNG22209.1"/>
    <property type="molecule type" value="Genomic_DNA"/>
</dbReference>
<dbReference type="Proteomes" id="UP000533905">
    <property type="component" value="Unassembled WGS sequence"/>
</dbReference>
<keyword evidence="1" id="KW-0732">Signal</keyword>
<reference evidence="2 3" key="1">
    <citation type="submission" date="2020-04" db="EMBL/GenBank/DDBJ databases">
        <title>Massilia sp. nov., a cold adapted bacteria isolated from Arctic soil.</title>
        <authorList>
            <person name="Son J."/>
            <person name="Ka J.-O."/>
        </authorList>
    </citation>
    <scope>NUCLEOTIDE SEQUENCE [LARGE SCALE GENOMIC DNA]</scope>
    <source>
        <strain evidence="2 3">ML15P13</strain>
    </source>
</reference>
<evidence type="ECO:0000256" key="1">
    <source>
        <dbReference type="SAM" id="SignalP"/>
    </source>
</evidence>
<organism evidence="2 3">
    <name type="scientific">Telluria aromaticivorans</name>
    <dbReference type="NCBI Taxonomy" id="2725995"/>
    <lineage>
        <taxon>Bacteria</taxon>
        <taxon>Pseudomonadati</taxon>
        <taxon>Pseudomonadota</taxon>
        <taxon>Betaproteobacteria</taxon>
        <taxon>Burkholderiales</taxon>
        <taxon>Oxalobacteraceae</taxon>
        <taxon>Telluria group</taxon>
        <taxon>Telluria</taxon>
    </lineage>
</organism>
<accession>A0A7Y2NYP2</accession>
<keyword evidence="3" id="KW-1185">Reference proteome</keyword>
<evidence type="ECO:0000313" key="2">
    <source>
        <dbReference type="EMBL" id="NNG22209.1"/>
    </source>
</evidence>
<comment type="caution">
    <text evidence="2">The sequence shown here is derived from an EMBL/GenBank/DDBJ whole genome shotgun (WGS) entry which is preliminary data.</text>
</comment>
<sequence>MKRLFILLLLVLMPLQLVWAATGACCSAEEEAATQHVCHQWQQQCDDEAGVQLDDEGCDCCHHFAGSALGAMASDIAHPARLPELRFDSPHYLSHIPDLVPPPDRQARA</sequence>
<dbReference type="AlphaFoldDB" id="A0A7Y2NYP2"/>
<gene>
    <name evidence="2" type="ORF">HGB41_04245</name>
</gene>